<accession>A0A514DHV4</accession>
<keyword evidence="1" id="KW-0472">Membrane</keyword>
<protein>
    <submittedName>
        <fullName evidence="2">Holin</fullName>
    </submittedName>
</protein>
<feature type="transmembrane region" description="Helical" evidence="1">
    <location>
        <begin position="70"/>
        <end position="88"/>
    </location>
</feature>
<keyword evidence="1" id="KW-1133">Transmembrane helix</keyword>
<organism evidence="2 3">
    <name type="scientific">Gordonia phage Zipp</name>
    <dbReference type="NCBI Taxonomy" id="2591212"/>
    <lineage>
        <taxon>Viruses</taxon>
        <taxon>Duplodnaviria</taxon>
        <taxon>Heunggongvirae</taxon>
        <taxon>Uroviricota</taxon>
        <taxon>Caudoviricetes</taxon>
        <taxon>Stackebrandtviridae</taxon>
        <taxon>Schenleyvirinae</taxon>
        <taxon>Zitchvirus</taxon>
        <taxon>Zitchvirus zipp</taxon>
    </lineage>
</organism>
<keyword evidence="1" id="KW-0812">Transmembrane</keyword>
<gene>
    <name evidence="2" type="primary">44</name>
    <name evidence="2" type="ORF">SEA_ZIPP_44</name>
</gene>
<evidence type="ECO:0000313" key="2">
    <source>
        <dbReference type="EMBL" id="QDH93198.1"/>
    </source>
</evidence>
<dbReference type="EMBL" id="MK937607">
    <property type="protein sequence ID" value="QDH93198.1"/>
    <property type="molecule type" value="Genomic_DNA"/>
</dbReference>
<dbReference type="GeneID" id="63027347"/>
<feature type="transmembrane region" description="Helical" evidence="1">
    <location>
        <begin position="46"/>
        <end position="64"/>
    </location>
</feature>
<dbReference type="InterPro" id="IPR020109">
    <property type="entry name" value="Holin_r1t"/>
</dbReference>
<sequence length="169" mass="17260">MIERHTMTHHNDDAGEILEGQLVTDGSGPVTVGGEVADLLERAIKTFMQTVLIYLGAGATVSVLDVPWLSAVQGALIATLGTVVLGLVQSAWQSSNPYIEALSRAARTFLASFAGAIPVVDGSTAVTFSSIPWGQAAGIAGTLAIVSLLTSLGSMNLGAVKGTPSLVRG</sequence>
<dbReference type="Proteomes" id="UP000316610">
    <property type="component" value="Segment"/>
</dbReference>
<dbReference type="RefSeq" id="YP_010002793.1">
    <property type="nucleotide sequence ID" value="NC_053248.1"/>
</dbReference>
<feature type="transmembrane region" description="Helical" evidence="1">
    <location>
        <begin position="137"/>
        <end position="160"/>
    </location>
</feature>
<dbReference type="Pfam" id="PF16945">
    <property type="entry name" value="Phage_r1t_holin"/>
    <property type="match status" value="1"/>
</dbReference>
<dbReference type="KEGG" id="vg:63027347"/>
<keyword evidence="3" id="KW-1185">Reference proteome</keyword>
<name>A0A514DHV4_9CAUD</name>
<proteinExistence type="predicted"/>
<feature type="transmembrane region" description="Helical" evidence="1">
    <location>
        <begin position="109"/>
        <end position="131"/>
    </location>
</feature>
<evidence type="ECO:0000256" key="1">
    <source>
        <dbReference type="SAM" id="Phobius"/>
    </source>
</evidence>
<evidence type="ECO:0000313" key="3">
    <source>
        <dbReference type="Proteomes" id="UP000316610"/>
    </source>
</evidence>
<reference evidence="2 3" key="1">
    <citation type="submission" date="2019-05" db="EMBL/GenBank/DDBJ databases">
        <authorList>
            <person name="Hammer B.W."/>
            <person name="Chiaro A."/>
            <person name="Dufresne J."/>
            <person name="Kristler A."/>
            <person name="Kuo C.N."/>
            <person name="Ozcan Z."/>
            <person name="Pasmanik V."/>
            <person name="Shin J."/>
            <person name="Stephens K.N."/>
            <person name="Butela K.A."/>
            <person name="Garlena R.A."/>
            <person name="Russell D.A."/>
            <person name="Pope W.H."/>
            <person name="Jacobs-Sera D."/>
            <person name="Hatfull G.F."/>
        </authorList>
    </citation>
    <scope>NUCLEOTIDE SEQUENCE [LARGE SCALE GENOMIC DNA]</scope>
</reference>